<dbReference type="Gene3D" id="1.25.40.10">
    <property type="entry name" value="Tetratricopeptide repeat domain"/>
    <property type="match status" value="1"/>
</dbReference>
<dbReference type="SMART" id="SM00028">
    <property type="entry name" value="TPR"/>
    <property type="match status" value="6"/>
</dbReference>
<dbReference type="KEGG" id="copr:Cop2CBH44_12620"/>
<evidence type="ECO:0000313" key="3">
    <source>
        <dbReference type="Proteomes" id="UP000594042"/>
    </source>
</evidence>
<dbReference type="InterPro" id="IPR011990">
    <property type="entry name" value="TPR-like_helical_dom_sf"/>
</dbReference>
<keyword evidence="1" id="KW-0802">TPR repeat</keyword>
<organism evidence="2 3">
    <name type="scientific">Coprobacter secundus subsp. similis</name>
    <dbReference type="NCBI Taxonomy" id="2751153"/>
    <lineage>
        <taxon>Bacteria</taxon>
        <taxon>Pseudomonadati</taxon>
        <taxon>Bacteroidota</taxon>
        <taxon>Bacteroidia</taxon>
        <taxon>Bacteroidales</taxon>
        <taxon>Barnesiellaceae</taxon>
        <taxon>Coprobacter</taxon>
    </lineage>
</organism>
<accession>A0A7G1HT36</accession>
<dbReference type="InterPro" id="IPR044650">
    <property type="entry name" value="SRFR1-like"/>
</dbReference>
<dbReference type="PANTHER" id="PTHR44749:SF1">
    <property type="entry name" value="TETRATRICOPEPTIDE-LIKE HELICAL DOMAIN-CONTAINING PROTEIN"/>
    <property type="match status" value="1"/>
</dbReference>
<dbReference type="Pfam" id="PF13181">
    <property type="entry name" value="TPR_8"/>
    <property type="match status" value="3"/>
</dbReference>
<dbReference type="EMBL" id="AP023322">
    <property type="protein sequence ID" value="BCI62909.1"/>
    <property type="molecule type" value="Genomic_DNA"/>
</dbReference>
<gene>
    <name evidence="2" type="ORF">Cop2CBH44_12620</name>
</gene>
<proteinExistence type="predicted"/>
<feature type="repeat" description="TPR" evidence="1">
    <location>
        <begin position="568"/>
        <end position="601"/>
    </location>
</feature>
<dbReference type="AlphaFoldDB" id="A0A7G1HT36"/>
<feature type="repeat" description="TPR" evidence="1">
    <location>
        <begin position="602"/>
        <end position="635"/>
    </location>
</feature>
<dbReference type="RefSeq" id="WP_200755732.1">
    <property type="nucleotide sequence ID" value="NZ_AP023322.1"/>
</dbReference>
<evidence type="ECO:0000313" key="2">
    <source>
        <dbReference type="EMBL" id="BCI62909.1"/>
    </source>
</evidence>
<dbReference type="InterPro" id="IPR019734">
    <property type="entry name" value="TPR_rpt"/>
</dbReference>
<dbReference type="PROSITE" id="PS50005">
    <property type="entry name" value="TPR"/>
    <property type="match status" value="4"/>
</dbReference>
<keyword evidence="3" id="KW-1185">Reference proteome</keyword>
<name>A0A7G1HT36_9BACT</name>
<evidence type="ECO:0008006" key="4">
    <source>
        <dbReference type="Google" id="ProtNLM"/>
    </source>
</evidence>
<feature type="repeat" description="TPR" evidence="1">
    <location>
        <begin position="669"/>
        <end position="702"/>
    </location>
</feature>
<reference evidence="3" key="1">
    <citation type="submission" date="2020-07" db="EMBL/GenBank/DDBJ databases">
        <title>Complete genome sequencing of Coprobacter sp. strain 2CBH44.</title>
        <authorList>
            <person name="Sakamoto M."/>
            <person name="Murakami T."/>
            <person name="Mori H."/>
        </authorList>
    </citation>
    <scope>NUCLEOTIDE SEQUENCE [LARGE SCALE GENOMIC DNA]</scope>
    <source>
        <strain evidence="3">2CBH44</strain>
    </source>
</reference>
<sequence>MTTKEIINTQNNIYKFLFERRLKESFGLLGQLISILQDWQITESLNEMETSYKYMIQYMLDGFNDPERKKIYDKLILSTYNLTDKVTDRLLERESSSLYYSHRRYINTQPENSLQKSFTEVDNAINSLSLNDLLDKQENCSEEQFKLKQDAEKYSNELFLNIWTNYPASEEDCTLIKNAILDRQFPETITSLIISALTLNLFHRYDERKLSILLEAYNIDSDEIRLRALCGALMILSMYNERISLSSTISLQIDSLKENPTFCSDTRNIFLQFIKSRETERISKKFTEELLPEMMKISPSLYKKIKPEELMNDIDALDKNPEWQDILDKAGITDKLKELTNLQMEGADIFMSTFANLKSFAFFNEPGNWLLPFSTEHTALNQVFTNDGTDTNFKKIIGMSHFLCNSDKYSFCLSLTHVPEAQRQMMISQFNNEGTEMNSLEKEEAFMKKNKKSEYISNQYIQDLYRFFKLHPKKNEFKDPFSTGLNLYHIPLLKPVFSDDESLQLIGEFYFKKEYYTDALEIFNELATRHHSNSELYQKTGYCLQMVGNYEEALEEYLKAEMINPESFWTIRRIAQCYRNLKKSEMALEYYHRAEKLRPDNLSIEMNIGHCYLEQKDYGAALKHYFKVDYLDPKSSKAWRPIAWCSFLIGKCDQAQRYYEKILSEKPSTLDFMNAGHVEFALGNIRKAIELYRQSVAADNNDMQKFLHNFSQDTAELIHAGISANDIPILLDQLMYSVSQ</sequence>
<dbReference type="PANTHER" id="PTHR44749">
    <property type="entry name" value="SUPPRESSOR OF RPS4-RLD 1"/>
    <property type="match status" value="1"/>
</dbReference>
<dbReference type="Proteomes" id="UP000594042">
    <property type="component" value="Chromosome"/>
</dbReference>
<evidence type="ECO:0000256" key="1">
    <source>
        <dbReference type="PROSITE-ProRule" id="PRU00339"/>
    </source>
</evidence>
<dbReference type="SUPFAM" id="SSF48452">
    <property type="entry name" value="TPR-like"/>
    <property type="match status" value="1"/>
</dbReference>
<protein>
    <recommendedName>
        <fullName evidence="4">Tetratricopeptide repeat protein</fullName>
    </recommendedName>
</protein>
<dbReference type="GO" id="GO:0045892">
    <property type="term" value="P:negative regulation of DNA-templated transcription"/>
    <property type="evidence" value="ECO:0007669"/>
    <property type="project" value="InterPro"/>
</dbReference>
<feature type="repeat" description="TPR" evidence="1">
    <location>
        <begin position="534"/>
        <end position="567"/>
    </location>
</feature>